<reference evidence="1 2" key="1">
    <citation type="submission" date="2018-02" db="EMBL/GenBank/DDBJ databases">
        <title>Genome sequence of the basidiomycete white-rot fungus Phlebia centrifuga.</title>
        <authorList>
            <person name="Granchi Z."/>
            <person name="Peng M."/>
            <person name="de Vries R.P."/>
            <person name="Hilden K."/>
            <person name="Makela M.R."/>
            <person name="Grigoriev I."/>
            <person name="Riley R."/>
        </authorList>
    </citation>
    <scope>NUCLEOTIDE SEQUENCE [LARGE SCALE GENOMIC DNA]</scope>
    <source>
        <strain evidence="1 2">FBCC195</strain>
    </source>
</reference>
<evidence type="ECO:0008006" key="3">
    <source>
        <dbReference type="Google" id="ProtNLM"/>
    </source>
</evidence>
<proteinExistence type="predicted"/>
<protein>
    <recommendedName>
        <fullName evidence="3">AB hydrolase-1 domain-containing protein</fullName>
    </recommendedName>
</protein>
<dbReference type="SUPFAM" id="SSF53474">
    <property type="entry name" value="alpha/beta-Hydrolases"/>
    <property type="match status" value="1"/>
</dbReference>
<dbReference type="EMBL" id="MLYV02001096">
    <property type="protein sequence ID" value="PSR73194.1"/>
    <property type="molecule type" value="Genomic_DNA"/>
</dbReference>
<comment type="caution">
    <text evidence="1">The sequence shown here is derived from an EMBL/GenBank/DDBJ whole genome shotgun (WGS) entry which is preliminary data.</text>
</comment>
<dbReference type="Gene3D" id="3.40.50.1820">
    <property type="entry name" value="alpha/beta hydrolase"/>
    <property type="match status" value="1"/>
</dbReference>
<organism evidence="1 2">
    <name type="scientific">Hermanssonia centrifuga</name>
    <dbReference type="NCBI Taxonomy" id="98765"/>
    <lineage>
        <taxon>Eukaryota</taxon>
        <taxon>Fungi</taxon>
        <taxon>Dikarya</taxon>
        <taxon>Basidiomycota</taxon>
        <taxon>Agaricomycotina</taxon>
        <taxon>Agaricomycetes</taxon>
        <taxon>Polyporales</taxon>
        <taxon>Meruliaceae</taxon>
        <taxon>Hermanssonia</taxon>
    </lineage>
</organism>
<accession>A0A2R6NLH0</accession>
<dbReference type="InterPro" id="IPR008220">
    <property type="entry name" value="HAT_MetX-like"/>
</dbReference>
<dbReference type="Proteomes" id="UP000186601">
    <property type="component" value="Unassembled WGS sequence"/>
</dbReference>
<evidence type="ECO:0000313" key="2">
    <source>
        <dbReference type="Proteomes" id="UP000186601"/>
    </source>
</evidence>
<dbReference type="InterPro" id="IPR029058">
    <property type="entry name" value="AB_hydrolase_fold"/>
</dbReference>
<dbReference type="GO" id="GO:0016747">
    <property type="term" value="F:acyltransferase activity, transferring groups other than amino-acyl groups"/>
    <property type="evidence" value="ECO:0007669"/>
    <property type="project" value="InterPro"/>
</dbReference>
<dbReference type="PANTHER" id="PTHR32268:SF15">
    <property type="entry name" value="HOMOSERINE ACETYLTRANSFERASE FAMILY PROTEIN (AFU_ORTHOLOGUE AFUA_1G15350)"/>
    <property type="match status" value="1"/>
</dbReference>
<dbReference type="AlphaFoldDB" id="A0A2R6NLH0"/>
<evidence type="ECO:0000313" key="1">
    <source>
        <dbReference type="EMBL" id="PSR73194.1"/>
    </source>
</evidence>
<name>A0A2R6NLH0_9APHY</name>
<keyword evidence="2" id="KW-1185">Reference proteome</keyword>
<dbReference type="PANTHER" id="PTHR32268">
    <property type="entry name" value="HOMOSERINE O-ACETYLTRANSFERASE"/>
    <property type="match status" value="1"/>
</dbReference>
<sequence>MASRAQHQVLTKELKVSKVFCVIGFSMGGQQAYYWPVMYPDLVERFIPICGSARTSQHNICFLEGPKAALVASKDFQDGHYTSIPHHGIRAFGRVYSAWAYGQTWFRNYGYLQNGLYKNLEDFLRADWEGGFVTTWDANDMLTLLRTWQLGDVSRVSAVGASLQGNLAGVLGSVTAKGLVMPCKTDLYFPVRVFSFVIE</sequence>
<dbReference type="STRING" id="98765.A0A2R6NLH0"/>
<dbReference type="OrthoDB" id="9972683at2759"/>
<gene>
    <name evidence="1" type="ORF">PHLCEN_2v10915</name>
</gene>